<dbReference type="Gene3D" id="2.60.40.4070">
    <property type="match status" value="1"/>
</dbReference>
<comment type="caution">
    <text evidence="6">The sequence shown here is derived from an EMBL/GenBank/DDBJ whole genome shotgun (WGS) entry which is preliminary data.</text>
</comment>
<evidence type="ECO:0000313" key="7">
    <source>
        <dbReference type="Proteomes" id="UP000748308"/>
    </source>
</evidence>
<keyword evidence="2 3" id="KW-1005">Bacterial flagellum biogenesis</keyword>
<dbReference type="AlphaFoldDB" id="A0A938BNE9"/>
<dbReference type="EMBL" id="VGIY01000079">
    <property type="protein sequence ID" value="MBM3317133.1"/>
    <property type="molecule type" value="Genomic_DNA"/>
</dbReference>
<name>A0A938BNE9_UNCEI</name>
<evidence type="ECO:0000259" key="4">
    <source>
        <dbReference type="Pfam" id="PF13860"/>
    </source>
</evidence>
<evidence type="ECO:0000259" key="5">
    <source>
        <dbReference type="Pfam" id="PF13861"/>
    </source>
</evidence>
<dbReference type="Pfam" id="PF13861">
    <property type="entry name" value="FLgD_tudor"/>
    <property type="match status" value="1"/>
</dbReference>
<dbReference type="InterPro" id="IPR025965">
    <property type="entry name" value="FlgD/Vpr_Ig-like"/>
</dbReference>
<dbReference type="Pfam" id="PF13860">
    <property type="entry name" value="FlgD_ig"/>
    <property type="match status" value="1"/>
</dbReference>
<accession>A0A938BNE9</accession>
<dbReference type="GO" id="GO:0044781">
    <property type="term" value="P:bacterial-type flagellum organization"/>
    <property type="evidence" value="ECO:0007669"/>
    <property type="project" value="UniProtKB-UniRule"/>
</dbReference>
<feature type="domain" description="FlgD Tudor-like" evidence="5">
    <location>
        <begin position="85"/>
        <end position="211"/>
    </location>
</feature>
<dbReference type="Pfam" id="PF03963">
    <property type="entry name" value="FlgD"/>
    <property type="match status" value="1"/>
</dbReference>
<gene>
    <name evidence="6" type="ORF">FJY75_04690</name>
</gene>
<protein>
    <recommendedName>
        <fullName evidence="3">Basal-body rod modification protein FlgD</fullName>
    </recommendedName>
</protein>
<feature type="domain" description="FlgD/Vpr Ig-like" evidence="4">
    <location>
        <begin position="103"/>
        <end position="173"/>
    </location>
</feature>
<evidence type="ECO:0000256" key="1">
    <source>
        <dbReference type="ARBA" id="ARBA00010577"/>
    </source>
</evidence>
<dbReference type="InterPro" id="IPR025963">
    <property type="entry name" value="FLgD_Tudor"/>
</dbReference>
<sequence length="225" mass="23062">MDISTIGGIAASGAAGASARIMGKEDFLALLVAQLRHQDPLSPMDNSEFVAQLAQFSSLEQMQNLNTAVADQGLLMQALNNSVVASLAGRTVAISGDRLPLPETGEAALGFDLAAPAREATVRIYDASGALVDSFTLTDLSAGPQRLAWDGVGSDGERLPAGTYRSEVSAADAEGAAVSAVPYVIGRVDSVSFENGVAYLSLSGMRVPLAALREVLADGALAPAE</sequence>
<comment type="similarity">
    <text evidence="1 3">Belongs to the FlgD family.</text>
</comment>
<evidence type="ECO:0000313" key="6">
    <source>
        <dbReference type="EMBL" id="MBM3317133.1"/>
    </source>
</evidence>
<dbReference type="Proteomes" id="UP000748308">
    <property type="component" value="Unassembled WGS sequence"/>
</dbReference>
<evidence type="ECO:0000256" key="3">
    <source>
        <dbReference type="RuleBase" id="RU362076"/>
    </source>
</evidence>
<dbReference type="Gene3D" id="2.30.30.910">
    <property type="match status" value="1"/>
</dbReference>
<proteinExistence type="inferred from homology"/>
<reference evidence="6" key="1">
    <citation type="submission" date="2019-03" db="EMBL/GenBank/DDBJ databases">
        <title>Lake Tanganyika Metagenome-Assembled Genomes (MAGs).</title>
        <authorList>
            <person name="Tran P."/>
        </authorList>
    </citation>
    <scope>NUCLEOTIDE SEQUENCE</scope>
    <source>
        <strain evidence="6">M_DeepCast_400m_m2_100</strain>
    </source>
</reference>
<organism evidence="6 7">
    <name type="scientific">Eiseniibacteriota bacterium</name>
    <dbReference type="NCBI Taxonomy" id="2212470"/>
    <lineage>
        <taxon>Bacteria</taxon>
        <taxon>Candidatus Eiseniibacteriota</taxon>
    </lineage>
</organism>
<comment type="function">
    <text evidence="3">Required for flagellar hook formation. May act as a scaffolding protein.</text>
</comment>
<dbReference type="InterPro" id="IPR005648">
    <property type="entry name" value="FlgD"/>
</dbReference>
<evidence type="ECO:0000256" key="2">
    <source>
        <dbReference type="ARBA" id="ARBA00022795"/>
    </source>
</evidence>